<organism evidence="2 3">
    <name type="scientific">Luteimonas vadosa</name>
    <dbReference type="NCBI Taxonomy" id="1165507"/>
    <lineage>
        <taxon>Bacteria</taxon>
        <taxon>Pseudomonadati</taxon>
        <taxon>Pseudomonadota</taxon>
        <taxon>Gammaproteobacteria</taxon>
        <taxon>Lysobacterales</taxon>
        <taxon>Lysobacteraceae</taxon>
        <taxon>Luteimonas</taxon>
    </lineage>
</organism>
<feature type="transmembrane region" description="Helical" evidence="1">
    <location>
        <begin position="55"/>
        <end position="74"/>
    </location>
</feature>
<keyword evidence="1" id="KW-1133">Transmembrane helix</keyword>
<evidence type="ECO:0000313" key="3">
    <source>
        <dbReference type="Proteomes" id="UP001501323"/>
    </source>
</evidence>
<evidence type="ECO:0000256" key="1">
    <source>
        <dbReference type="SAM" id="Phobius"/>
    </source>
</evidence>
<keyword evidence="3" id="KW-1185">Reference proteome</keyword>
<feature type="transmembrane region" description="Helical" evidence="1">
    <location>
        <begin position="86"/>
        <end position="109"/>
    </location>
</feature>
<gene>
    <name evidence="2" type="ORF">GCM10023332_11440</name>
</gene>
<name>A0ABP9DXJ3_9GAMM</name>
<feature type="transmembrane region" description="Helical" evidence="1">
    <location>
        <begin position="27"/>
        <end position="48"/>
    </location>
</feature>
<dbReference type="Proteomes" id="UP001501323">
    <property type="component" value="Unassembled WGS sequence"/>
</dbReference>
<dbReference type="EMBL" id="BAABJY010000001">
    <property type="protein sequence ID" value="GAA4861121.1"/>
    <property type="molecule type" value="Genomic_DNA"/>
</dbReference>
<evidence type="ECO:0000313" key="2">
    <source>
        <dbReference type="EMBL" id="GAA4861121.1"/>
    </source>
</evidence>
<keyword evidence="1" id="KW-0472">Membrane</keyword>
<comment type="caution">
    <text evidence="2">The sequence shown here is derived from an EMBL/GenBank/DDBJ whole genome shotgun (WGS) entry which is preliminary data.</text>
</comment>
<reference evidence="3" key="1">
    <citation type="journal article" date="2019" name="Int. J. Syst. Evol. Microbiol.">
        <title>The Global Catalogue of Microorganisms (GCM) 10K type strain sequencing project: providing services to taxonomists for standard genome sequencing and annotation.</title>
        <authorList>
            <consortium name="The Broad Institute Genomics Platform"/>
            <consortium name="The Broad Institute Genome Sequencing Center for Infectious Disease"/>
            <person name="Wu L."/>
            <person name="Ma J."/>
        </authorList>
    </citation>
    <scope>NUCLEOTIDE SEQUENCE [LARGE SCALE GENOMIC DNA]</scope>
    <source>
        <strain evidence="3">JCM 18392</strain>
    </source>
</reference>
<proteinExistence type="predicted"/>
<protein>
    <submittedName>
        <fullName evidence="2">Uncharacterized protein</fullName>
    </submittedName>
</protein>
<accession>A0ABP9DXJ3</accession>
<sequence>MWLIVLLTLTGWMPFYSEETQIPGFRERAVSILPVAAACIVLFLPHALFIRANAFAVLLALHLLLLTAVLRLVIRDTTRYLDGAIHIAAVYGSVIVFVVIAGNAVALWLRCKKLPPNNSFKPNPHRGGA</sequence>
<keyword evidence="1" id="KW-0812">Transmembrane</keyword>